<comment type="caution">
    <text evidence="2">The sequence shown here is derived from an EMBL/GenBank/DDBJ whole genome shotgun (WGS) entry which is preliminary data.</text>
</comment>
<dbReference type="Pfam" id="PF00903">
    <property type="entry name" value="Glyoxalase"/>
    <property type="match status" value="1"/>
</dbReference>
<feature type="domain" description="VOC" evidence="1">
    <location>
        <begin position="3"/>
        <end position="135"/>
    </location>
</feature>
<proteinExistence type="predicted"/>
<dbReference type="InterPro" id="IPR029068">
    <property type="entry name" value="Glyas_Bleomycin-R_OHBP_Dase"/>
</dbReference>
<dbReference type="EMBL" id="JABEQJ010000001">
    <property type="protein sequence ID" value="MBB2158592.1"/>
    <property type="molecule type" value="Genomic_DNA"/>
</dbReference>
<dbReference type="Proteomes" id="UP000589085">
    <property type="component" value="Unassembled WGS sequence"/>
</dbReference>
<dbReference type="PANTHER" id="PTHR39434">
    <property type="match status" value="1"/>
</dbReference>
<dbReference type="CDD" id="cd08357">
    <property type="entry name" value="VOC_like"/>
    <property type="match status" value="1"/>
</dbReference>
<organism evidence="2 3">
    <name type="scientific">Gluconacetobacter sacchari</name>
    <dbReference type="NCBI Taxonomy" id="92759"/>
    <lineage>
        <taxon>Bacteria</taxon>
        <taxon>Pseudomonadati</taxon>
        <taxon>Pseudomonadota</taxon>
        <taxon>Alphaproteobacteria</taxon>
        <taxon>Acetobacterales</taxon>
        <taxon>Acetobacteraceae</taxon>
        <taxon>Gluconacetobacter</taxon>
    </lineage>
</organism>
<dbReference type="InterPro" id="IPR037523">
    <property type="entry name" value="VOC_core"/>
</dbReference>
<evidence type="ECO:0000313" key="2">
    <source>
        <dbReference type="EMBL" id="MBB2158592.1"/>
    </source>
</evidence>
<dbReference type="InterPro" id="IPR004360">
    <property type="entry name" value="Glyas_Fos-R_dOase_dom"/>
</dbReference>
<name>A0A7W4NIX4_9PROT</name>
<sequence>MSAPFHLAFPVDDLDAARHFYGEVLGCPEGRSSDSWIDFDLFGNQIVTHRTGLRDPQGGTGGGTGSGAVDGHNVPIPHFGVVLDMASWEALAERVRRHGIPFGMEPQVRFKGLPGEQATMFFCDPAGNALEFKAFRSMDRLFAKQ</sequence>
<evidence type="ECO:0000259" key="1">
    <source>
        <dbReference type="PROSITE" id="PS51819"/>
    </source>
</evidence>
<dbReference type="AlphaFoldDB" id="A0A7W4NIX4"/>
<dbReference type="RefSeq" id="WP_182995467.1">
    <property type="nucleotide sequence ID" value="NZ_JABEQJ010000001.1"/>
</dbReference>
<reference evidence="2 3" key="1">
    <citation type="submission" date="2020-04" db="EMBL/GenBank/DDBJ databases">
        <title>Description of novel Gluconacetobacter.</title>
        <authorList>
            <person name="Sombolestani A."/>
        </authorList>
    </citation>
    <scope>NUCLEOTIDE SEQUENCE [LARGE SCALE GENOMIC DNA]</scope>
    <source>
        <strain evidence="2 3">LMG 19747</strain>
    </source>
</reference>
<dbReference type="PROSITE" id="PS51819">
    <property type="entry name" value="VOC"/>
    <property type="match status" value="1"/>
</dbReference>
<gene>
    <name evidence="2" type="ORF">HLH48_00090</name>
</gene>
<accession>A0A7W4NIX4</accession>
<dbReference type="PANTHER" id="PTHR39434:SF1">
    <property type="entry name" value="VOC DOMAIN-CONTAINING PROTEIN"/>
    <property type="match status" value="1"/>
</dbReference>
<evidence type="ECO:0000313" key="3">
    <source>
        <dbReference type="Proteomes" id="UP000589085"/>
    </source>
</evidence>
<dbReference type="Gene3D" id="3.10.180.10">
    <property type="entry name" value="2,3-Dihydroxybiphenyl 1,2-Dioxygenase, domain 1"/>
    <property type="match status" value="1"/>
</dbReference>
<dbReference type="SUPFAM" id="SSF54593">
    <property type="entry name" value="Glyoxalase/Bleomycin resistance protein/Dihydroxybiphenyl dioxygenase"/>
    <property type="match status" value="1"/>
</dbReference>
<protein>
    <submittedName>
        <fullName evidence="2">VOC family protein</fullName>
    </submittedName>
</protein>